<evidence type="ECO:0000313" key="4">
    <source>
        <dbReference type="EMBL" id="JAC73710.1"/>
    </source>
</evidence>
<feature type="region of interest" description="Disordered" evidence="1">
    <location>
        <begin position="78"/>
        <end position="98"/>
    </location>
</feature>
<reference evidence="4" key="1">
    <citation type="submission" date="2014-05" db="EMBL/GenBank/DDBJ databases">
        <title>The transcriptome of the halophilic microalga Tetraselmis sp. GSL018 isolated from the Great Salt Lake, Utah.</title>
        <authorList>
            <person name="Jinkerson R.E."/>
            <person name="D'Adamo S."/>
            <person name="Posewitz M.C."/>
        </authorList>
    </citation>
    <scope>NUCLEOTIDE SEQUENCE</scope>
    <source>
        <strain evidence="4">GSL018</strain>
    </source>
</reference>
<sequence length="127" mass="13098">MHFQLLCLAPLSSLLSSAVLGTAWHDSVPPCPSDFCSWTPSPLEIPSISAAFRIPAPAFILSIVLLIGLALPRQSVDNSTPERGCATDPAAPIPPSSLPPPAGVVAAFQPVLTAGYRGSAQGRLETG</sequence>
<dbReference type="EMBL" id="GBEZ01012151">
    <property type="protein sequence ID" value="JAC73710.1"/>
    <property type="molecule type" value="Transcribed_RNA"/>
</dbReference>
<feature type="chain" id="PRO_5001610762" evidence="3">
    <location>
        <begin position="22"/>
        <end position="127"/>
    </location>
</feature>
<protein>
    <submittedName>
        <fullName evidence="4">Uncharacterized protein</fullName>
    </submittedName>
</protein>
<keyword evidence="2" id="KW-1133">Transmembrane helix</keyword>
<evidence type="ECO:0000256" key="2">
    <source>
        <dbReference type="SAM" id="Phobius"/>
    </source>
</evidence>
<feature type="transmembrane region" description="Helical" evidence="2">
    <location>
        <begin position="45"/>
        <end position="71"/>
    </location>
</feature>
<evidence type="ECO:0000256" key="3">
    <source>
        <dbReference type="SAM" id="SignalP"/>
    </source>
</evidence>
<dbReference type="AlphaFoldDB" id="A0A061RSP4"/>
<name>A0A061RSP4_9CHLO</name>
<organism evidence="4">
    <name type="scientific">Tetraselmis sp. GSL018</name>
    <dbReference type="NCBI Taxonomy" id="582737"/>
    <lineage>
        <taxon>Eukaryota</taxon>
        <taxon>Viridiplantae</taxon>
        <taxon>Chlorophyta</taxon>
        <taxon>core chlorophytes</taxon>
        <taxon>Chlorodendrophyceae</taxon>
        <taxon>Chlorodendrales</taxon>
        <taxon>Chlorodendraceae</taxon>
        <taxon>Tetraselmis</taxon>
    </lineage>
</organism>
<evidence type="ECO:0000256" key="1">
    <source>
        <dbReference type="SAM" id="MobiDB-lite"/>
    </source>
</evidence>
<keyword evidence="2" id="KW-0812">Transmembrane</keyword>
<proteinExistence type="predicted"/>
<gene>
    <name evidence="4" type="ORF">TSPGSL018_28081</name>
</gene>
<keyword evidence="2" id="KW-0472">Membrane</keyword>
<keyword evidence="3" id="KW-0732">Signal</keyword>
<feature type="signal peptide" evidence="3">
    <location>
        <begin position="1"/>
        <end position="21"/>
    </location>
</feature>
<accession>A0A061RSP4</accession>